<keyword evidence="2" id="KW-0472">Membrane</keyword>
<feature type="compositionally biased region" description="Low complexity" evidence="1">
    <location>
        <begin position="225"/>
        <end position="239"/>
    </location>
</feature>
<sequence>MSDDPNTPGDPPDGDAMLAAEYVLGLLPASEADAFALRLETEGALRAEVARWQEDFVALADDIAPAAPPARVRRALAEATAPAPSRRSRGLGPRLRFLGGLGSGIAVAALAALVAVLLVPQAAPPPETPSDTAGTEADAPSYAARIAADDDSLVMQASYQADSGALSVSRSAGGAPQGRVLELWLIPNGADAPVSLGVLPEEDSAELAVPEPLRDRIAGGTLAVSEEPPGGSPTGAPTGQVLAAGAVSEG</sequence>
<dbReference type="STRING" id="641238.SAMN04490244_106153"/>
<keyword evidence="2" id="KW-1133">Transmembrane helix</keyword>
<protein>
    <submittedName>
        <fullName evidence="4">Anti-sigma-K factor RskA</fullName>
    </submittedName>
</protein>
<feature type="domain" description="Anti-sigma K factor RskA C-terminal" evidence="3">
    <location>
        <begin position="108"/>
        <end position="241"/>
    </location>
</feature>
<keyword evidence="5" id="KW-1185">Reference proteome</keyword>
<gene>
    <name evidence="4" type="ORF">SAMN04490244_106153</name>
</gene>
<evidence type="ECO:0000313" key="5">
    <source>
        <dbReference type="Proteomes" id="UP000198885"/>
    </source>
</evidence>
<dbReference type="PANTHER" id="PTHR37461">
    <property type="entry name" value="ANTI-SIGMA-K FACTOR RSKA"/>
    <property type="match status" value="1"/>
</dbReference>
<reference evidence="4 5" key="1">
    <citation type="submission" date="2016-10" db="EMBL/GenBank/DDBJ databases">
        <authorList>
            <person name="de Groot N.N."/>
        </authorList>
    </citation>
    <scope>NUCLEOTIDE SEQUENCE [LARGE SCALE GENOMIC DNA]</scope>
    <source>
        <strain evidence="4 5">DSM 23042</strain>
    </source>
</reference>
<dbReference type="GO" id="GO:0005886">
    <property type="term" value="C:plasma membrane"/>
    <property type="evidence" value="ECO:0007669"/>
    <property type="project" value="InterPro"/>
</dbReference>
<keyword evidence="2" id="KW-0812">Transmembrane</keyword>
<dbReference type="GO" id="GO:0006417">
    <property type="term" value="P:regulation of translation"/>
    <property type="evidence" value="ECO:0007669"/>
    <property type="project" value="TreeGrafter"/>
</dbReference>
<dbReference type="RefSeq" id="WP_235859854.1">
    <property type="nucleotide sequence ID" value="NZ_FOGU01000006.1"/>
</dbReference>
<feature type="transmembrane region" description="Helical" evidence="2">
    <location>
        <begin position="95"/>
        <end position="119"/>
    </location>
</feature>
<organism evidence="4 5">
    <name type="scientific">Tranquillimonas rosea</name>
    <dbReference type="NCBI Taxonomy" id="641238"/>
    <lineage>
        <taxon>Bacteria</taxon>
        <taxon>Pseudomonadati</taxon>
        <taxon>Pseudomonadota</taxon>
        <taxon>Alphaproteobacteria</taxon>
        <taxon>Rhodobacterales</taxon>
        <taxon>Roseobacteraceae</taxon>
        <taxon>Tranquillimonas</taxon>
    </lineage>
</organism>
<name>A0A1H9V0Y9_9RHOB</name>
<dbReference type="InterPro" id="IPR051474">
    <property type="entry name" value="Anti-sigma-K/W_factor"/>
</dbReference>
<evidence type="ECO:0000313" key="4">
    <source>
        <dbReference type="EMBL" id="SES15231.1"/>
    </source>
</evidence>
<dbReference type="Proteomes" id="UP000198885">
    <property type="component" value="Unassembled WGS sequence"/>
</dbReference>
<proteinExistence type="predicted"/>
<dbReference type="AlphaFoldDB" id="A0A1H9V0Y9"/>
<evidence type="ECO:0000256" key="2">
    <source>
        <dbReference type="SAM" id="Phobius"/>
    </source>
</evidence>
<dbReference type="PANTHER" id="PTHR37461:SF1">
    <property type="entry name" value="ANTI-SIGMA-K FACTOR RSKA"/>
    <property type="match status" value="1"/>
</dbReference>
<dbReference type="InterPro" id="IPR018764">
    <property type="entry name" value="RskA_C"/>
</dbReference>
<evidence type="ECO:0000256" key="1">
    <source>
        <dbReference type="SAM" id="MobiDB-lite"/>
    </source>
</evidence>
<evidence type="ECO:0000259" key="3">
    <source>
        <dbReference type="Pfam" id="PF10099"/>
    </source>
</evidence>
<dbReference type="EMBL" id="FOGU01000006">
    <property type="protein sequence ID" value="SES15231.1"/>
    <property type="molecule type" value="Genomic_DNA"/>
</dbReference>
<accession>A0A1H9V0Y9</accession>
<dbReference type="GO" id="GO:0016989">
    <property type="term" value="F:sigma factor antagonist activity"/>
    <property type="evidence" value="ECO:0007669"/>
    <property type="project" value="TreeGrafter"/>
</dbReference>
<dbReference type="Pfam" id="PF10099">
    <property type="entry name" value="RskA_C"/>
    <property type="match status" value="1"/>
</dbReference>
<feature type="region of interest" description="Disordered" evidence="1">
    <location>
        <begin position="222"/>
        <end position="250"/>
    </location>
</feature>